<protein>
    <recommendedName>
        <fullName evidence="4">Centromere protein O</fullName>
    </recommendedName>
</protein>
<dbReference type="Proteomes" id="UP000515163">
    <property type="component" value="Unplaced"/>
</dbReference>
<keyword evidence="5" id="KW-0158">Chromosome</keyword>
<evidence type="ECO:0000256" key="1">
    <source>
        <dbReference type="ARBA" id="ARBA00004123"/>
    </source>
</evidence>
<keyword evidence="7" id="KW-0137">Centromere</keyword>
<dbReference type="CDD" id="cd23835">
    <property type="entry name" value="DRWD-N_CENP-O"/>
    <property type="match status" value="1"/>
</dbReference>
<keyword evidence="9" id="KW-1185">Reference proteome</keyword>
<dbReference type="GO" id="GO:0005634">
    <property type="term" value="C:nucleus"/>
    <property type="evidence" value="ECO:0007669"/>
    <property type="project" value="UniProtKB-SubCell"/>
</dbReference>
<dbReference type="RefSeq" id="XP_031553220.1">
    <property type="nucleotide sequence ID" value="XM_031697360.1"/>
</dbReference>
<name>A0A6P8HKT8_ACTTE</name>
<gene>
    <name evidence="10" type="primary">LOC116290353</name>
</gene>
<dbReference type="PANTHER" id="PTHR14582">
    <property type="entry name" value="INNER KINETOCHORE SUBUNIT MAL2"/>
    <property type="match status" value="1"/>
</dbReference>
<evidence type="ECO:0000313" key="9">
    <source>
        <dbReference type="Proteomes" id="UP000515163"/>
    </source>
</evidence>
<evidence type="ECO:0000256" key="5">
    <source>
        <dbReference type="ARBA" id="ARBA00022454"/>
    </source>
</evidence>
<organism evidence="9 10">
    <name type="scientific">Actinia tenebrosa</name>
    <name type="common">Australian red waratah sea anemone</name>
    <dbReference type="NCBI Taxonomy" id="6105"/>
    <lineage>
        <taxon>Eukaryota</taxon>
        <taxon>Metazoa</taxon>
        <taxon>Cnidaria</taxon>
        <taxon>Anthozoa</taxon>
        <taxon>Hexacorallia</taxon>
        <taxon>Actiniaria</taxon>
        <taxon>Actiniidae</taxon>
        <taxon>Actinia</taxon>
    </lineage>
</organism>
<dbReference type="PANTHER" id="PTHR14582:SF1">
    <property type="entry name" value="CENTROMERE PROTEIN O"/>
    <property type="match status" value="1"/>
</dbReference>
<dbReference type="InterPro" id="IPR018464">
    <property type="entry name" value="CENP-O"/>
</dbReference>
<evidence type="ECO:0000256" key="6">
    <source>
        <dbReference type="ARBA" id="ARBA00023242"/>
    </source>
</evidence>
<evidence type="ECO:0000256" key="4">
    <source>
        <dbReference type="ARBA" id="ARBA00016395"/>
    </source>
</evidence>
<reference evidence="10" key="1">
    <citation type="submission" date="2025-08" db="UniProtKB">
        <authorList>
            <consortium name="RefSeq"/>
        </authorList>
    </citation>
    <scope>IDENTIFICATION</scope>
    <source>
        <tissue evidence="10">Tentacle</tissue>
    </source>
</reference>
<keyword evidence="6" id="KW-0539">Nucleus</keyword>
<evidence type="ECO:0000256" key="8">
    <source>
        <dbReference type="SAM" id="Coils"/>
    </source>
</evidence>
<dbReference type="OrthoDB" id="10050372at2759"/>
<dbReference type="GeneID" id="116290353"/>
<keyword evidence="8" id="KW-0175">Coiled coil</keyword>
<accession>A0A6P8HKT8</accession>
<evidence type="ECO:0000256" key="2">
    <source>
        <dbReference type="ARBA" id="ARBA00004584"/>
    </source>
</evidence>
<proteinExistence type="inferred from homology"/>
<evidence type="ECO:0000256" key="7">
    <source>
        <dbReference type="ARBA" id="ARBA00023328"/>
    </source>
</evidence>
<comment type="subcellular location">
    <subcellularLocation>
        <location evidence="2">Chromosome</location>
        <location evidence="2">Centromere</location>
    </subcellularLocation>
    <subcellularLocation>
        <location evidence="1">Nucleus</location>
    </subcellularLocation>
</comment>
<evidence type="ECO:0000313" key="10">
    <source>
        <dbReference type="RefSeq" id="XP_031553220.1"/>
    </source>
</evidence>
<evidence type="ECO:0000256" key="3">
    <source>
        <dbReference type="ARBA" id="ARBA00007321"/>
    </source>
</evidence>
<dbReference type="GO" id="GO:0031511">
    <property type="term" value="C:Mis6-Sim4 complex"/>
    <property type="evidence" value="ECO:0007669"/>
    <property type="project" value="TreeGrafter"/>
</dbReference>
<sequence>MADKMKFKEGALETLEKLQKAHEKLAAEQDLEAQEKKEIAYLKKRVQQLKKKRNQLSQQLQNDYHQVIQDYVQHSDNPDYLKELTDSEKEEILNAAYALRCKKLRDLCDAYRLAGVSIESEYSSKINFRLDIFNGGQHHDTYYIEIQSGDQLKISRHTLPYVIPITAIEKNFLNTDVQAFFTELLKELNIFASQKEKDKGKMP</sequence>
<dbReference type="Pfam" id="PF09496">
    <property type="entry name" value="CENP-O"/>
    <property type="match status" value="1"/>
</dbReference>
<feature type="coiled-coil region" evidence="8">
    <location>
        <begin position="8"/>
        <end position="66"/>
    </location>
</feature>
<dbReference type="KEGG" id="aten:116290353"/>
<dbReference type="InParanoid" id="A0A6P8HKT8"/>
<dbReference type="AlphaFoldDB" id="A0A6P8HKT8"/>
<comment type="similarity">
    <text evidence="3">Belongs to the CENP-O/MCM21 family.</text>
</comment>